<feature type="non-terminal residue" evidence="1">
    <location>
        <position position="212"/>
    </location>
</feature>
<reference evidence="1 2" key="2">
    <citation type="journal article" date="2012" name="Proc. Natl. Acad. Sci. U.S.A.">
        <title>Antigenic diversity is generated by distinct evolutionary mechanisms in African trypanosome species.</title>
        <authorList>
            <person name="Jackson A.P."/>
            <person name="Berry A."/>
            <person name="Aslett M."/>
            <person name="Allison H.C."/>
            <person name="Burton P."/>
            <person name="Vavrova-Anderson J."/>
            <person name="Brown R."/>
            <person name="Browne H."/>
            <person name="Corton N."/>
            <person name="Hauser H."/>
            <person name="Gamble J."/>
            <person name="Gilderthorp R."/>
            <person name="Marcello L."/>
            <person name="McQuillan J."/>
            <person name="Otto T.D."/>
            <person name="Quail M.A."/>
            <person name="Sanders M.J."/>
            <person name="van Tonder A."/>
            <person name="Ginger M.L."/>
            <person name="Field M.C."/>
            <person name="Barry J.D."/>
            <person name="Hertz-Fowler C."/>
            <person name="Berriman M."/>
        </authorList>
    </citation>
    <scope>NUCLEOTIDE SEQUENCE [LARGE SCALE GENOMIC DNA]</scope>
    <source>
        <strain evidence="1 2">IL3000</strain>
    </source>
</reference>
<comment type="caution">
    <text evidence="1">The sequence shown here is derived from an EMBL/GenBank/DDBJ whole genome shotgun (WGS) entry which is preliminary data.</text>
</comment>
<dbReference type="EMBL" id="CAEQ01002612">
    <property type="protein sequence ID" value="CCD17156.1"/>
    <property type="molecule type" value="Genomic_DNA"/>
</dbReference>
<keyword evidence="2" id="KW-1185">Reference proteome</keyword>
<name>F9WIK8_TRYCI</name>
<organism evidence="1 2">
    <name type="scientific">Trypanosoma congolense (strain IL3000)</name>
    <dbReference type="NCBI Taxonomy" id="1068625"/>
    <lineage>
        <taxon>Eukaryota</taxon>
        <taxon>Discoba</taxon>
        <taxon>Euglenozoa</taxon>
        <taxon>Kinetoplastea</taxon>
        <taxon>Metakinetoplastina</taxon>
        <taxon>Trypanosomatida</taxon>
        <taxon>Trypanosomatidae</taxon>
        <taxon>Trypanosoma</taxon>
        <taxon>Nannomonas</taxon>
    </lineage>
</organism>
<reference evidence="2" key="1">
    <citation type="submission" date="2011-07" db="EMBL/GenBank/DDBJ databases">
        <title>Divergent evolution of antigenic variation in African trypanosomes.</title>
        <authorList>
            <person name="Jackson A.P."/>
            <person name="Berry A."/>
            <person name="Allison H.C."/>
            <person name="Burton P."/>
            <person name="Anderson J."/>
            <person name="Aslett M."/>
            <person name="Brown R."/>
            <person name="Corton N."/>
            <person name="Harris D."/>
            <person name="Hauser H."/>
            <person name="Gamble J."/>
            <person name="Gilderthorp R."/>
            <person name="McQuillan J."/>
            <person name="Quail M.A."/>
            <person name="Sanders M."/>
            <person name="Van Tonder A."/>
            <person name="Ginger M.L."/>
            <person name="Donelson J.E."/>
            <person name="Field M.C."/>
            <person name="Barry J.D."/>
            <person name="Berriman M."/>
            <person name="Hertz-Fowler C."/>
        </authorList>
    </citation>
    <scope>NUCLEOTIDE SEQUENCE [LARGE SCALE GENOMIC DNA]</scope>
    <source>
        <strain evidence="2">IL3000</strain>
    </source>
</reference>
<dbReference type="VEuPathDB" id="TriTrypDB:TcIL3000_0_20010"/>
<dbReference type="Proteomes" id="UP000000702">
    <property type="component" value="Unassembled WGS sequence"/>
</dbReference>
<protein>
    <submittedName>
        <fullName evidence="1">WGS project CAEQ00000000 data, annotated contig 808</fullName>
    </submittedName>
</protein>
<dbReference type="AlphaFoldDB" id="F9WIK8"/>
<evidence type="ECO:0000313" key="2">
    <source>
        <dbReference type="Proteomes" id="UP000000702"/>
    </source>
</evidence>
<proteinExistence type="predicted"/>
<gene>
    <name evidence="1" type="ORF">TCIL3000_0_20010</name>
</gene>
<accession>F9WIK8</accession>
<sequence>MLSWRSHGRCLLSRRRYLNRSSPHNLDKLRRAAMIESAVELPPYARSVVQVKPLVPLSSSIGTIAMLKLLDEAMEAACDARYGLHGRSSGGGASGACRASSLTHFISECKRLRRAMGECRDRENRLLLRGSLRSFWAENVDGAVACCAQRGRDLGFIAGLGLADDSLHVNFELLKFIVVCIMKEKHTCACVDMMLALHYIARELDHVECFQH</sequence>
<evidence type="ECO:0000313" key="1">
    <source>
        <dbReference type="EMBL" id="CCD17156.1"/>
    </source>
</evidence>